<evidence type="ECO:0000313" key="2">
    <source>
        <dbReference type="EMBL" id="AIN96479.1"/>
    </source>
</evidence>
<dbReference type="AlphaFoldDB" id="A0A088RMM4"/>
<dbReference type="EMBL" id="CP009382">
    <property type="protein sequence ID" value="AIN96479.1"/>
    <property type="molecule type" value="Genomic_DNA"/>
</dbReference>
<protein>
    <submittedName>
        <fullName evidence="2">Actyltransferase-like protein</fullName>
        <ecNumber evidence="2">2.3.1.-</ecNumber>
    </submittedName>
</protein>
<evidence type="ECO:0000259" key="1">
    <source>
        <dbReference type="Pfam" id="PF13673"/>
    </source>
</evidence>
<dbReference type="Pfam" id="PF13673">
    <property type="entry name" value="Acetyltransf_10"/>
    <property type="match status" value="1"/>
</dbReference>
<accession>A0A088RMM4</accession>
<organism evidence="2 5">
    <name type="scientific">Leishmania panamensis</name>
    <dbReference type="NCBI Taxonomy" id="5679"/>
    <lineage>
        <taxon>Eukaryota</taxon>
        <taxon>Discoba</taxon>
        <taxon>Euglenozoa</taxon>
        <taxon>Kinetoplastea</taxon>
        <taxon>Metakinetoplastina</taxon>
        <taxon>Trypanosomatida</taxon>
        <taxon>Trypanosomatidae</taxon>
        <taxon>Leishmaniinae</taxon>
        <taxon>Leishmania</taxon>
        <taxon>Leishmania guyanensis species complex</taxon>
    </lineage>
</organism>
<dbReference type="GO" id="GO:0006048">
    <property type="term" value="P:UDP-N-acetylglucosamine biosynthetic process"/>
    <property type="evidence" value="ECO:0007669"/>
    <property type="project" value="UniProtKB-UniPathway"/>
</dbReference>
<reference evidence="3" key="2">
    <citation type="journal article" date="2016" name="PLoS Negl. Trop. Dis.">
        <title>The Dynamics of Lateral Gene Transfer in Genus Leishmania - A Route for Adaptation and Species Diversification.</title>
        <authorList>
            <person name="Vikeved E."/>
            <person name="Backlund A."/>
            <person name="Alsmark C."/>
        </authorList>
    </citation>
    <scope>NUCLEOTIDE SEQUENCE</scope>
    <source>
        <strain evidence="3">L967/96</strain>
        <strain evidence="4">MHOM/PA/71/LS94</strain>
    </source>
</reference>
<name>A0A088RMM4_LEIPA</name>
<dbReference type="GeneID" id="22573160"/>
<dbReference type="SUPFAM" id="SSF55729">
    <property type="entry name" value="Acyl-CoA N-acyltransferases (Nat)"/>
    <property type="match status" value="1"/>
</dbReference>
<evidence type="ECO:0000313" key="3">
    <source>
        <dbReference type="EMBL" id="AKK31202.1"/>
    </source>
</evidence>
<feature type="domain" description="N-acetyltransferase" evidence="1">
    <location>
        <begin position="197"/>
        <end position="270"/>
    </location>
</feature>
<dbReference type="KEGG" id="lpan:LPMP_130500"/>
<gene>
    <name evidence="2" type="ORF">LPMP_130500</name>
</gene>
<dbReference type="EMBL" id="KM411754">
    <property type="protein sequence ID" value="AKK31203.1"/>
    <property type="molecule type" value="Genomic_DNA"/>
</dbReference>
<keyword evidence="2" id="KW-0012">Acyltransferase</keyword>
<dbReference type="UniPathway" id="UPA00113">
    <property type="reaction ID" value="UER00529"/>
</dbReference>
<sequence length="277" mass="30866">MSSTSSVDVNSAFPAMQDSADAVQWTKLDGAQKLLANHSDAKRFFTKYTMLRTVVGEVKPVFYDSVRTRVKVLCEEKAFAAGEECDDLEAVSMHVVAYFHYRLFMEEMKELMAQARLLKSIGMEGSGLRFQPREQNIDASGDKPRARSSCRCGEPSVKVQLHELSYCPAAFIPVGALRLRRVSKVSETGEFSEIVAKIDRVCVVKSVRCFDVGRVLMKAAEKIAREAFHVRWALVDAQLSSKGFYAKIGYAPKAVQTCMELHLPYVVMAKCLAEASL</sequence>
<dbReference type="VEuPathDB" id="TriTrypDB:LPMP_130500"/>
<proteinExistence type="predicted"/>
<reference evidence="2 5" key="1">
    <citation type="journal article" date="2015" name="Sci. Rep.">
        <title>The genome of Leishmania panamensis: insights into genomics of the L. (Viannia) subgenus.</title>
        <authorList>
            <person name="Llanes A."/>
            <person name="Restrepo C.M."/>
            <person name="Vecchio G.D."/>
            <person name="Anguizola F.J."/>
            <person name="Lleonart R."/>
        </authorList>
    </citation>
    <scope>NUCLEOTIDE SEQUENCE [LARGE SCALE GENOMIC DNA]</scope>
    <source>
        <strain evidence="2 5">MHOM/PA/94/PSC-1</strain>
    </source>
</reference>
<dbReference type="InterPro" id="IPR016181">
    <property type="entry name" value="Acyl_CoA_acyltransferase"/>
</dbReference>
<evidence type="ECO:0000313" key="5">
    <source>
        <dbReference type="Proteomes" id="UP000063063"/>
    </source>
</evidence>
<dbReference type="RefSeq" id="XP_010697132.1">
    <property type="nucleotide sequence ID" value="XM_010698830.1"/>
</dbReference>
<dbReference type="InterPro" id="IPR000182">
    <property type="entry name" value="GNAT_dom"/>
</dbReference>
<dbReference type="VEuPathDB" id="TriTrypDB:LPAL13_130009100"/>
<dbReference type="EMBL" id="KM411753">
    <property type="protein sequence ID" value="AKK31202.1"/>
    <property type="molecule type" value="Genomic_DNA"/>
</dbReference>
<dbReference type="OrthoDB" id="329272at2759"/>
<evidence type="ECO:0000313" key="4">
    <source>
        <dbReference type="EMBL" id="AKK31203.1"/>
    </source>
</evidence>
<dbReference type="Gene3D" id="3.40.630.30">
    <property type="match status" value="1"/>
</dbReference>
<dbReference type="EC" id="2.3.1.-" evidence="2"/>
<dbReference type="GO" id="GO:0016747">
    <property type="term" value="F:acyltransferase activity, transferring groups other than amino-acyl groups"/>
    <property type="evidence" value="ECO:0007669"/>
    <property type="project" value="InterPro"/>
</dbReference>
<dbReference type="eggNOG" id="ENOG502SJ4D">
    <property type="taxonomic scope" value="Eukaryota"/>
</dbReference>
<keyword evidence="2" id="KW-0808">Transferase</keyword>
<keyword evidence="5" id="KW-1185">Reference proteome</keyword>
<dbReference type="Proteomes" id="UP000063063">
    <property type="component" value="Chromosome 13"/>
</dbReference>